<dbReference type="PANTHER" id="PTHR32308">
    <property type="entry name" value="LYASE BETA SUBUNIT, PUTATIVE (AFU_ORTHOLOGUE AFUA_4G13030)-RELATED"/>
    <property type="match status" value="1"/>
</dbReference>
<name>A0A5B2TCB7_9PROT</name>
<dbReference type="OrthoDB" id="9800547at2"/>
<evidence type="ECO:0000259" key="7">
    <source>
        <dbReference type="Pfam" id="PF03328"/>
    </source>
</evidence>
<dbReference type="EMBL" id="VUKA01000016">
    <property type="protein sequence ID" value="KAA2211733.1"/>
    <property type="molecule type" value="Genomic_DNA"/>
</dbReference>
<keyword evidence="4 6" id="KW-0460">Magnesium</keyword>
<gene>
    <name evidence="8" type="ORF">F0Q34_18335</name>
</gene>
<feature type="domain" description="HpcH/HpaI aldolase/citrate lyase" evidence="7">
    <location>
        <begin position="10"/>
        <end position="229"/>
    </location>
</feature>
<dbReference type="GO" id="GO:0006107">
    <property type="term" value="P:oxaloacetate metabolic process"/>
    <property type="evidence" value="ECO:0007669"/>
    <property type="project" value="TreeGrafter"/>
</dbReference>
<dbReference type="RefSeq" id="WP_149813710.1">
    <property type="nucleotide sequence ID" value="NZ_VUKA01000016.1"/>
</dbReference>
<dbReference type="PANTHER" id="PTHR32308:SF1">
    <property type="entry name" value="HPCH_HPAI ALDOLASE_CITRATE LYASE DOMAIN-CONTAINING PROTEIN"/>
    <property type="match status" value="1"/>
</dbReference>
<feature type="binding site" evidence="6">
    <location>
        <position position="134"/>
    </location>
    <ligand>
        <name>Mg(2+)</name>
        <dbReference type="ChEBI" id="CHEBI:18420"/>
    </ligand>
</feature>
<dbReference type="Proteomes" id="UP000322110">
    <property type="component" value="Unassembled WGS sequence"/>
</dbReference>
<dbReference type="Gene3D" id="3.20.20.60">
    <property type="entry name" value="Phosphoenolpyruvate-binding domains"/>
    <property type="match status" value="1"/>
</dbReference>
<dbReference type="InterPro" id="IPR040442">
    <property type="entry name" value="Pyrv_kinase-like_dom_sf"/>
</dbReference>
<organism evidence="8 9">
    <name type="scientific">Teichococcus oryzae</name>
    <dbReference type="NCBI Taxonomy" id="1608942"/>
    <lineage>
        <taxon>Bacteria</taxon>
        <taxon>Pseudomonadati</taxon>
        <taxon>Pseudomonadota</taxon>
        <taxon>Alphaproteobacteria</taxon>
        <taxon>Acetobacterales</taxon>
        <taxon>Roseomonadaceae</taxon>
        <taxon>Roseomonas</taxon>
    </lineage>
</organism>
<evidence type="ECO:0000313" key="8">
    <source>
        <dbReference type="EMBL" id="KAA2211733.1"/>
    </source>
</evidence>
<dbReference type="AlphaFoldDB" id="A0A5B2TCB7"/>
<dbReference type="Pfam" id="PF03328">
    <property type="entry name" value="HpcH_HpaI"/>
    <property type="match status" value="1"/>
</dbReference>
<dbReference type="InterPro" id="IPR015813">
    <property type="entry name" value="Pyrv/PenolPyrv_kinase-like_dom"/>
</dbReference>
<evidence type="ECO:0000256" key="1">
    <source>
        <dbReference type="ARBA" id="ARBA00001946"/>
    </source>
</evidence>
<dbReference type="SUPFAM" id="SSF51621">
    <property type="entry name" value="Phosphoenolpyruvate/pyruvate domain"/>
    <property type="match status" value="1"/>
</dbReference>
<sequence length="297" mass="31384">MSPAPHPVWRSGLFVPVNVERFLAKAGERGADAIQLDLEDSIAPGDKADARRKVEAAVERLRREARSDILVRINQPLEDAVRDLEASVLPGVAAIMVTKAEGPDHLRLLDELVSRLEQKRGLPEGGIRFVALIEAPGPLAQAHAIARATPRLVGLSLGAEDYATAIGGEPTPDVLLMPKQQILQAATAAGLMPLGTISTVADYSDIAAYTEVVRRSASFGFVGASAIHPSQVPALNAGFSPSPEAVAKAERIVAMDREAAAQGRGSFALDGKMIDIPIVRRAEALLARARAIAARQG</sequence>
<reference evidence="8 9" key="1">
    <citation type="journal article" date="2015" name="Int. J. Syst. Evol. Microbiol.">
        <title>Roseomonas oryzae sp. nov., isolated from paddy rhizosphere soil.</title>
        <authorList>
            <person name="Ramaprasad E.V."/>
            <person name="Sasikala Ch."/>
            <person name="Ramana Ch.V."/>
        </authorList>
    </citation>
    <scope>NUCLEOTIDE SEQUENCE [LARGE SCALE GENOMIC DNA]</scope>
    <source>
        <strain evidence="8 9">KCTC 42542</strain>
    </source>
</reference>
<comment type="cofactor">
    <cofactor evidence="1">
        <name>Mg(2+)</name>
        <dbReference type="ChEBI" id="CHEBI:18420"/>
    </cofactor>
</comment>
<feature type="binding site" evidence="6">
    <location>
        <position position="161"/>
    </location>
    <ligand>
        <name>Mg(2+)</name>
        <dbReference type="ChEBI" id="CHEBI:18420"/>
    </ligand>
</feature>
<dbReference type="InterPro" id="IPR005000">
    <property type="entry name" value="Aldolase/citrate-lyase_domain"/>
</dbReference>
<protein>
    <submittedName>
        <fullName evidence="8">CoA ester lyase</fullName>
    </submittedName>
</protein>
<accession>A0A5B2TCB7</accession>
<evidence type="ECO:0000256" key="5">
    <source>
        <dbReference type="PIRSR" id="PIRSR015582-1"/>
    </source>
</evidence>
<evidence type="ECO:0000256" key="3">
    <source>
        <dbReference type="ARBA" id="ARBA00022723"/>
    </source>
</evidence>
<dbReference type="GO" id="GO:0016829">
    <property type="term" value="F:lyase activity"/>
    <property type="evidence" value="ECO:0007669"/>
    <property type="project" value="UniProtKB-KW"/>
</dbReference>
<keyword evidence="9" id="KW-1185">Reference proteome</keyword>
<evidence type="ECO:0000256" key="6">
    <source>
        <dbReference type="PIRSR" id="PIRSR015582-2"/>
    </source>
</evidence>
<evidence type="ECO:0000256" key="4">
    <source>
        <dbReference type="ARBA" id="ARBA00022842"/>
    </source>
</evidence>
<feature type="binding site" evidence="5">
    <location>
        <position position="134"/>
    </location>
    <ligand>
        <name>substrate</name>
    </ligand>
</feature>
<comment type="caution">
    <text evidence="8">The sequence shown here is derived from an EMBL/GenBank/DDBJ whole genome shotgun (WGS) entry which is preliminary data.</text>
</comment>
<feature type="binding site" evidence="5">
    <location>
        <position position="72"/>
    </location>
    <ligand>
        <name>substrate</name>
    </ligand>
</feature>
<dbReference type="PIRSF" id="PIRSF015582">
    <property type="entry name" value="Cit_lyase_B"/>
    <property type="match status" value="1"/>
</dbReference>
<proteinExistence type="inferred from homology"/>
<dbReference type="InterPro" id="IPR011206">
    <property type="entry name" value="Citrate_lyase_beta/mcl1/mcl2"/>
</dbReference>
<comment type="similarity">
    <text evidence="2">Belongs to the HpcH/HpaI aldolase family.</text>
</comment>
<evidence type="ECO:0000313" key="9">
    <source>
        <dbReference type="Proteomes" id="UP000322110"/>
    </source>
</evidence>
<dbReference type="GO" id="GO:0000287">
    <property type="term" value="F:magnesium ion binding"/>
    <property type="evidence" value="ECO:0007669"/>
    <property type="project" value="TreeGrafter"/>
</dbReference>
<evidence type="ECO:0000256" key="2">
    <source>
        <dbReference type="ARBA" id="ARBA00005568"/>
    </source>
</evidence>
<keyword evidence="3 6" id="KW-0479">Metal-binding</keyword>
<keyword evidence="8" id="KW-0456">Lyase</keyword>